<organism evidence="10 11">
    <name type="scientific">Diploptera punctata</name>
    <name type="common">Pacific beetle cockroach</name>
    <dbReference type="NCBI Taxonomy" id="6984"/>
    <lineage>
        <taxon>Eukaryota</taxon>
        <taxon>Metazoa</taxon>
        <taxon>Ecdysozoa</taxon>
        <taxon>Arthropoda</taxon>
        <taxon>Hexapoda</taxon>
        <taxon>Insecta</taxon>
        <taxon>Pterygota</taxon>
        <taxon>Neoptera</taxon>
        <taxon>Polyneoptera</taxon>
        <taxon>Dictyoptera</taxon>
        <taxon>Blattodea</taxon>
        <taxon>Blaberoidea</taxon>
        <taxon>Blaberidae</taxon>
        <taxon>Diplopterinae</taxon>
        <taxon>Diploptera</taxon>
    </lineage>
</organism>
<protein>
    <recommendedName>
        <fullName evidence="9">Cadherin domain-containing protein</fullName>
    </recommendedName>
</protein>
<dbReference type="InterPro" id="IPR015919">
    <property type="entry name" value="Cadherin-like_sf"/>
</dbReference>
<dbReference type="PANTHER" id="PTHR24026:SF126">
    <property type="entry name" value="PROTOCADHERIN FAT 4"/>
    <property type="match status" value="1"/>
</dbReference>
<dbReference type="EMBL" id="JASPKZ010006068">
    <property type="protein sequence ID" value="KAJ9587727.1"/>
    <property type="molecule type" value="Genomic_DNA"/>
</dbReference>
<keyword evidence="3" id="KW-0732">Signal</keyword>
<name>A0AAD8EFF3_DIPPU</name>
<keyword evidence="11" id="KW-1185">Reference proteome</keyword>
<dbReference type="SMART" id="SM00112">
    <property type="entry name" value="CA"/>
    <property type="match status" value="11"/>
</dbReference>
<dbReference type="GO" id="GO:0005886">
    <property type="term" value="C:plasma membrane"/>
    <property type="evidence" value="ECO:0007669"/>
    <property type="project" value="UniProtKB-SubCell"/>
</dbReference>
<gene>
    <name evidence="10" type="ORF">L9F63_018835</name>
</gene>
<dbReference type="InterPro" id="IPR020894">
    <property type="entry name" value="Cadherin_CS"/>
</dbReference>
<evidence type="ECO:0000256" key="8">
    <source>
        <dbReference type="PROSITE-ProRule" id="PRU00043"/>
    </source>
</evidence>
<proteinExistence type="predicted"/>
<reference evidence="10" key="2">
    <citation type="submission" date="2023-05" db="EMBL/GenBank/DDBJ databases">
        <authorList>
            <person name="Fouks B."/>
        </authorList>
    </citation>
    <scope>NUCLEOTIDE SEQUENCE</scope>
    <source>
        <strain evidence="10">Stay&amp;Tobe</strain>
        <tissue evidence="10">Testes</tissue>
    </source>
</reference>
<dbReference type="Pfam" id="PF00028">
    <property type="entry name" value="Cadherin"/>
    <property type="match status" value="9"/>
</dbReference>
<dbReference type="InterPro" id="IPR002126">
    <property type="entry name" value="Cadherin-like_dom"/>
</dbReference>
<evidence type="ECO:0000256" key="6">
    <source>
        <dbReference type="ARBA" id="ARBA00022989"/>
    </source>
</evidence>
<feature type="non-terminal residue" evidence="10">
    <location>
        <position position="1546"/>
    </location>
</feature>
<dbReference type="GO" id="GO:0060429">
    <property type="term" value="P:epithelium development"/>
    <property type="evidence" value="ECO:0007669"/>
    <property type="project" value="UniProtKB-ARBA"/>
</dbReference>
<dbReference type="Proteomes" id="UP001233999">
    <property type="component" value="Unassembled WGS sequence"/>
</dbReference>
<accession>A0AAD8EFF3</accession>
<feature type="non-terminal residue" evidence="10">
    <location>
        <position position="1"/>
    </location>
</feature>
<dbReference type="PROSITE" id="PS00232">
    <property type="entry name" value="CADHERIN_1"/>
    <property type="match status" value="7"/>
</dbReference>
<evidence type="ECO:0000313" key="10">
    <source>
        <dbReference type="EMBL" id="KAJ9587727.1"/>
    </source>
</evidence>
<feature type="domain" description="Cadherin" evidence="9">
    <location>
        <begin position="795"/>
        <end position="900"/>
    </location>
</feature>
<evidence type="ECO:0000256" key="7">
    <source>
        <dbReference type="ARBA" id="ARBA00023136"/>
    </source>
</evidence>
<feature type="domain" description="Cadherin" evidence="9">
    <location>
        <begin position="1063"/>
        <end position="1135"/>
    </location>
</feature>
<keyword evidence="6" id="KW-1133">Transmembrane helix</keyword>
<comment type="caution">
    <text evidence="10">The sequence shown here is derived from an EMBL/GenBank/DDBJ whole genome shotgun (WGS) entry which is preliminary data.</text>
</comment>
<dbReference type="GO" id="GO:0007156">
    <property type="term" value="P:homophilic cell adhesion via plasma membrane adhesion molecules"/>
    <property type="evidence" value="ECO:0007669"/>
    <property type="project" value="InterPro"/>
</dbReference>
<evidence type="ECO:0000313" key="11">
    <source>
        <dbReference type="Proteomes" id="UP001233999"/>
    </source>
</evidence>
<evidence type="ECO:0000256" key="2">
    <source>
        <dbReference type="ARBA" id="ARBA00022692"/>
    </source>
</evidence>
<dbReference type="PROSITE" id="PS50268">
    <property type="entry name" value="CADHERIN_2"/>
    <property type="match status" value="12"/>
</dbReference>
<dbReference type="FunFam" id="2.60.40.60:FF:000020">
    <property type="entry name" value="Dachsous cadherin-related 1b"/>
    <property type="match status" value="1"/>
</dbReference>
<dbReference type="FunFam" id="2.60.40.60:FF:000266">
    <property type="entry name" value="Cadherin 23"/>
    <property type="match status" value="1"/>
</dbReference>
<sequence>EISFRGNYSIVDMSYCESTFFYDVSCQFYPAGEYLRFVRVPENVPVGGEVLEIEVHPRRNFSIQLLINGQKKAEDIEYFTYHSVNNELVSVILAKSLEDLISSFLSVTVYVEDVNDHAPQFINAPYHVTVEELTPTGLTIFRGIHAVDHDKPNTPNSDVQYSIVDGNEKGKFSLENSHRAVLVLKETLDYDTGDKEFMLTVLASDRGSPPKNSTTTIQVFVLDNDDLSPKFSQDVYRAQIKEFYPLTGKKIHEEIKFKHPIVAYDQDLAIDTPVKYDIISGNDRHLFAVDRRNGSVFLEQEIDLDKEKNLPGNTFVLQLQASQIDSPLKTGLARVEIELLDLNDNLPEFEVDVYNISIVENLPNGFSVLQVMASDKDQGDNGEFTYHLEDPSKAFIIDPRTGWLTVRDQSMLDREKQPTLVMKVLAKEKAESVVKNLDNSTDSSVLVEVTLLDANDNNPTFVPSNVYQFSIEDDEKIGNIIGEVKAIDPDLGRNGMVLYDLQRQNNRSANLKALPFSVDAQTGQVIVIDAPLAIGRYALFIEASDQPANPSERRYSLAVVTVEVEKVGSKKRGDEVPQFIGAPYEFWVGGNVGVGTSVGQVRVSEALDQKQVTYDLLHSYHEGGLKDKCHIYMMAERSGTITVVDDIVKFEQSLYDFEAVVSDGHQTIATNVTIHVVDETGIGTKGPPVEFRVRENLPGALVGQLFNQSGDSNSSDASRWKSLRFIIANQQDVTDRFAISQDGTIYTQKALDREERDFYQLTLITENSRRLINGARIYQVNVVVEDENDNPPVFDRPSYEGHVEENSPGGTEVVLDHLIHATDADLGNHAQFTFTLHGDGSELFTIDRVTGRVFVKGLLLDREERAIYLLQVVARDKGNLKSEAKLTIHIMDTNDNSPKFWQMVILHEHDTEATESAYSTIQEQFSNNSFTSPSIYHMETVKSTNLTDHPHLPPVVSLYENITVGSAVLRLLADDRDAGSNGTITYKLASESHIPKTRTSSKHYFTIQPQSGELIVSRTLPPETDFYLNVTATDGGGLMDSIKIRIYVKDINDHAPVFKKSWYNFNDDDILYAMPFRINERDGTLTVTGEIDREVHDTYTFQVSAHDSAPITVRQSSVVDVEINILDVNDNAPYFYEYDKIIHVPMQIEFGTESVTAVPVYYASVVENSPPGTVVTKVSANDSDFPGNGNGLILFDIPLTNENGGELFTIDSKDGIVMTIGKLDYEMQTSYNVTIVASDLGNPSLSSTALLIVNVIDVQEDLEQSAHAMFAHRYYEVEVEENSFFPMQLLVLNVTEPYKSQRLKYSIVPSPGSEDFEIAPYNGTLFIVKSPDREKEAKYSLKVKAEIMKRGRSLPVMLYPLSSGKLADLAVNEVRIVVRVKDVNDNAPRFVLNGRPIVAAIPSTATYGHQIVRLQAKDADEGLNAEIRYQILRRTDGASRKFVIEPITGQVRSIVSFANDAGRVYGFDVKATDKRGADDGKSTITNVFVYILDEEKQLVMVMGSKPTTVEKDMENITNALFNVTGLDVRIRKIEPHIERDMEEGSA</sequence>
<evidence type="ECO:0000259" key="9">
    <source>
        <dbReference type="PROSITE" id="PS50268"/>
    </source>
</evidence>
<feature type="domain" description="Cadherin" evidence="9">
    <location>
        <begin position="685"/>
        <end position="794"/>
    </location>
</feature>
<keyword evidence="2" id="KW-0812">Transmembrane</keyword>
<dbReference type="SUPFAM" id="SSF49313">
    <property type="entry name" value="Cadherin-like"/>
    <property type="match status" value="12"/>
</dbReference>
<evidence type="ECO:0000256" key="1">
    <source>
        <dbReference type="ARBA" id="ARBA00004370"/>
    </source>
</evidence>
<dbReference type="GO" id="GO:0009653">
    <property type="term" value="P:anatomical structure morphogenesis"/>
    <property type="evidence" value="ECO:0007669"/>
    <property type="project" value="UniProtKB-ARBA"/>
</dbReference>
<evidence type="ECO:0000256" key="5">
    <source>
        <dbReference type="ARBA" id="ARBA00022837"/>
    </source>
</evidence>
<dbReference type="Gene3D" id="2.60.40.60">
    <property type="entry name" value="Cadherins"/>
    <property type="match status" value="12"/>
</dbReference>
<feature type="domain" description="Cadherin" evidence="9">
    <location>
        <begin position="950"/>
        <end position="1058"/>
    </location>
</feature>
<feature type="domain" description="Cadherin" evidence="9">
    <location>
        <begin position="261"/>
        <end position="349"/>
    </location>
</feature>
<keyword evidence="7" id="KW-0472">Membrane</keyword>
<dbReference type="PRINTS" id="PR00205">
    <property type="entry name" value="CADHERIN"/>
</dbReference>
<keyword evidence="4" id="KW-0677">Repeat</keyword>
<dbReference type="GO" id="GO:0005509">
    <property type="term" value="F:calcium ion binding"/>
    <property type="evidence" value="ECO:0007669"/>
    <property type="project" value="UniProtKB-UniRule"/>
</dbReference>
<feature type="domain" description="Cadherin" evidence="9">
    <location>
        <begin position="1157"/>
        <end position="1270"/>
    </location>
</feature>
<feature type="domain" description="Cadherin" evidence="9">
    <location>
        <begin position="350"/>
        <end position="461"/>
    </location>
</feature>
<comment type="subcellular location">
    <subcellularLocation>
        <location evidence="1">Membrane</location>
    </subcellularLocation>
</comment>
<dbReference type="FunFam" id="2.60.40.60:FF:000104">
    <property type="entry name" value="cadherin-23 isoform X1"/>
    <property type="match status" value="1"/>
</dbReference>
<dbReference type="PANTHER" id="PTHR24026">
    <property type="entry name" value="FAT ATYPICAL CADHERIN-RELATED"/>
    <property type="match status" value="1"/>
</dbReference>
<feature type="domain" description="Cadherin" evidence="9">
    <location>
        <begin position="122"/>
        <end position="231"/>
    </location>
</feature>
<keyword evidence="5 8" id="KW-0106">Calcium</keyword>
<feature type="domain" description="Cadherin" evidence="9">
    <location>
        <begin position="1393"/>
        <end position="1508"/>
    </location>
</feature>
<feature type="domain" description="Cadherin" evidence="9">
    <location>
        <begin position="1271"/>
        <end position="1390"/>
    </location>
</feature>
<feature type="domain" description="Cadherin" evidence="9">
    <location>
        <begin position="580"/>
        <end position="690"/>
    </location>
</feature>
<evidence type="ECO:0000256" key="4">
    <source>
        <dbReference type="ARBA" id="ARBA00022737"/>
    </source>
</evidence>
<feature type="domain" description="Cadherin" evidence="9">
    <location>
        <begin position="463"/>
        <end position="579"/>
    </location>
</feature>
<dbReference type="CDD" id="cd11304">
    <property type="entry name" value="Cadherin_repeat"/>
    <property type="match status" value="10"/>
</dbReference>
<reference evidence="10" key="1">
    <citation type="journal article" date="2023" name="IScience">
        <title>Live-bearing cockroach genome reveals convergent evolutionary mechanisms linked to viviparity in insects and beyond.</title>
        <authorList>
            <person name="Fouks B."/>
            <person name="Harrison M.C."/>
            <person name="Mikhailova A.A."/>
            <person name="Marchal E."/>
            <person name="English S."/>
            <person name="Carruthers M."/>
            <person name="Jennings E.C."/>
            <person name="Chiamaka E.L."/>
            <person name="Frigard R.A."/>
            <person name="Pippel M."/>
            <person name="Attardo G.M."/>
            <person name="Benoit J.B."/>
            <person name="Bornberg-Bauer E."/>
            <person name="Tobe S.S."/>
        </authorList>
    </citation>
    <scope>NUCLEOTIDE SEQUENCE</scope>
    <source>
        <strain evidence="10">Stay&amp;Tobe</strain>
    </source>
</reference>
<dbReference type="FunFam" id="2.60.40.60:FF:000015">
    <property type="entry name" value="FAT atypical cadherin 1"/>
    <property type="match status" value="1"/>
</dbReference>
<evidence type="ECO:0000256" key="3">
    <source>
        <dbReference type="ARBA" id="ARBA00022729"/>
    </source>
</evidence>